<sequence>MDRRTGGGRYVQEKLDKSCNSTKSLKDIEVLEIEELCTYIKKDQRMEVGYTFILIAVDRGAGEIIDFEVGDGSKVTHLNLSFRL</sequence>
<dbReference type="HOGENOM" id="CLU_2523862_0_0_5"/>
<proteinExistence type="predicted"/>
<name>F7XVI9_MIDMI</name>
<keyword evidence="2" id="KW-1185">Reference proteome</keyword>
<organism evidence="1 2">
    <name type="scientific">Midichloria mitochondrii (strain IricVA)</name>
    <dbReference type="NCBI Taxonomy" id="696127"/>
    <lineage>
        <taxon>Bacteria</taxon>
        <taxon>Pseudomonadati</taxon>
        <taxon>Pseudomonadota</taxon>
        <taxon>Alphaproteobacteria</taxon>
        <taxon>Rickettsiales</taxon>
        <taxon>Candidatus Midichloriaceae</taxon>
        <taxon>Candidatus Midichloria</taxon>
    </lineage>
</organism>
<accession>F7XVI9</accession>
<dbReference type="AlphaFoldDB" id="F7XVI9"/>
<dbReference type="Proteomes" id="UP000006639">
    <property type="component" value="Chromosome"/>
</dbReference>
<evidence type="ECO:0000313" key="2">
    <source>
        <dbReference type="Proteomes" id="UP000006639"/>
    </source>
</evidence>
<protein>
    <submittedName>
        <fullName evidence="1">Uncharacterized protein</fullName>
    </submittedName>
</protein>
<evidence type="ECO:0000313" key="1">
    <source>
        <dbReference type="EMBL" id="AEI88688.1"/>
    </source>
</evidence>
<dbReference type="EMBL" id="CP002130">
    <property type="protein sequence ID" value="AEI88688.1"/>
    <property type="molecule type" value="Genomic_DNA"/>
</dbReference>
<dbReference type="KEGG" id="mmn:midi_00378"/>
<gene>
    <name evidence="1" type="ordered locus">midi_00378</name>
</gene>
<reference evidence="1 2" key="1">
    <citation type="journal article" date="2011" name="Mol. Biol. Evol.">
        <title>Phylogenomic evidence for the presence of a flagellum and cbb3 oxidase in the free-living mitochondrial ancestor.</title>
        <authorList>
            <person name="Sassera D."/>
            <person name="Lo N."/>
            <person name="Epis S."/>
            <person name="D'Auria G."/>
            <person name="Montagna M."/>
            <person name="Comandatore F."/>
            <person name="Horner D."/>
            <person name="Pereto J."/>
            <person name="Luciano A.M."/>
            <person name="Franciosi F."/>
            <person name="Ferri E."/>
            <person name="Crotti E."/>
            <person name="Bazzocchi C."/>
            <person name="Daffonchio D."/>
            <person name="Sacchi L."/>
            <person name="Moya A."/>
            <person name="Latorre A."/>
            <person name="Bandi C."/>
        </authorList>
    </citation>
    <scope>NUCLEOTIDE SEQUENCE [LARGE SCALE GENOMIC DNA]</scope>
    <source>
        <strain evidence="1 2">IricVA</strain>
    </source>
</reference>